<organism evidence="1 2">
    <name type="scientific">Terfezia boudieri ATCC MYA-4762</name>
    <dbReference type="NCBI Taxonomy" id="1051890"/>
    <lineage>
        <taxon>Eukaryota</taxon>
        <taxon>Fungi</taxon>
        <taxon>Dikarya</taxon>
        <taxon>Ascomycota</taxon>
        <taxon>Pezizomycotina</taxon>
        <taxon>Pezizomycetes</taxon>
        <taxon>Pezizales</taxon>
        <taxon>Pezizaceae</taxon>
        <taxon>Terfezia</taxon>
    </lineage>
</organism>
<evidence type="ECO:0000313" key="2">
    <source>
        <dbReference type="Proteomes" id="UP000267821"/>
    </source>
</evidence>
<accession>A0A3N4LJM2</accession>
<keyword evidence="2" id="KW-1185">Reference proteome</keyword>
<reference evidence="1 2" key="1">
    <citation type="journal article" date="2018" name="Nat. Ecol. Evol.">
        <title>Pezizomycetes genomes reveal the molecular basis of ectomycorrhizal truffle lifestyle.</title>
        <authorList>
            <person name="Murat C."/>
            <person name="Payen T."/>
            <person name="Noel B."/>
            <person name="Kuo A."/>
            <person name="Morin E."/>
            <person name="Chen J."/>
            <person name="Kohler A."/>
            <person name="Krizsan K."/>
            <person name="Balestrini R."/>
            <person name="Da Silva C."/>
            <person name="Montanini B."/>
            <person name="Hainaut M."/>
            <person name="Levati E."/>
            <person name="Barry K.W."/>
            <person name="Belfiori B."/>
            <person name="Cichocki N."/>
            <person name="Clum A."/>
            <person name="Dockter R.B."/>
            <person name="Fauchery L."/>
            <person name="Guy J."/>
            <person name="Iotti M."/>
            <person name="Le Tacon F."/>
            <person name="Lindquist E.A."/>
            <person name="Lipzen A."/>
            <person name="Malagnac F."/>
            <person name="Mello A."/>
            <person name="Molinier V."/>
            <person name="Miyauchi S."/>
            <person name="Poulain J."/>
            <person name="Riccioni C."/>
            <person name="Rubini A."/>
            <person name="Sitrit Y."/>
            <person name="Splivallo R."/>
            <person name="Traeger S."/>
            <person name="Wang M."/>
            <person name="Zifcakova L."/>
            <person name="Wipf D."/>
            <person name="Zambonelli A."/>
            <person name="Paolocci F."/>
            <person name="Nowrousian M."/>
            <person name="Ottonello S."/>
            <person name="Baldrian P."/>
            <person name="Spatafora J.W."/>
            <person name="Henrissat B."/>
            <person name="Nagy L.G."/>
            <person name="Aury J.M."/>
            <person name="Wincker P."/>
            <person name="Grigoriev I.V."/>
            <person name="Bonfante P."/>
            <person name="Martin F.M."/>
        </authorList>
    </citation>
    <scope>NUCLEOTIDE SEQUENCE [LARGE SCALE GENOMIC DNA]</scope>
    <source>
        <strain evidence="1 2">ATCC MYA-4762</strain>
    </source>
</reference>
<dbReference type="Proteomes" id="UP000267821">
    <property type="component" value="Unassembled WGS sequence"/>
</dbReference>
<gene>
    <name evidence="1" type="ORF">L211DRAFT_296682</name>
</gene>
<dbReference type="EMBL" id="ML121548">
    <property type="protein sequence ID" value="RPB23107.1"/>
    <property type="molecule type" value="Genomic_DNA"/>
</dbReference>
<evidence type="ECO:0000313" key="1">
    <source>
        <dbReference type="EMBL" id="RPB23107.1"/>
    </source>
</evidence>
<proteinExistence type="predicted"/>
<dbReference type="AlphaFoldDB" id="A0A3N4LJM2"/>
<protein>
    <submittedName>
        <fullName evidence="1">Uncharacterized protein</fullName>
    </submittedName>
</protein>
<name>A0A3N4LJM2_9PEZI</name>
<dbReference type="InParanoid" id="A0A3N4LJM2"/>
<sequence>MRMKLRRTHCTICPRTHTLLLRREWPQHRNGQYKLLLAADSSFRQSRKLGIISPQCHLLLVHRGNARGGRERT</sequence>